<comment type="function">
    <text evidence="1">Probable oxidoreductase that may play a role as regulator of mitochondrial function.</text>
</comment>
<dbReference type="InParanoid" id="C8XFM5"/>
<evidence type="ECO:0000256" key="2">
    <source>
        <dbReference type="ARBA" id="ARBA00038825"/>
    </source>
</evidence>
<feature type="domain" description="Amine oxidase" evidence="4">
    <location>
        <begin position="15"/>
        <end position="387"/>
    </location>
</feature>
<organism evidence="5 6">
    <name type="scientific">Nakamurella multipartita (strain ATCC 700099 / DSM 44233 / CIP 104796 / JCM 9543 / NBRC 105858 / Y-104)</name>
    <name type="common">Microsphaera multipartita</name>
    <dbReference type="NCBI Taxonomy" id="479431"/>
    <lineage>
        <taxon>Bacteria</taxon>
        <taxon>Bacillati</taxon>
        <taxon>Actinomycetota</taxon>
        <taxon>Actinomycetes</taxon>
        <taxon>Nakamurellales</taxon>
        <taxon>Nakamurellaceae</taxon>
        <taxon>Nakamurella</taxon>
    </lineage>
</organism>
<dbReference type="PANTHER" id="PTHR10668:SF105">
    <property type="entry name" value="DEHYDROGENASE-RELATED"/>
    <property type="match status" value="1"/>
</dbReference>
<dbReference type="InterPro" id="IPR002937">
    <property type="entry name" value="Amino_oxidase"/>
</dbReference>
<gene>
    <name evidence="5" type="ordered locus">Namu_3691</name>
</gene>
<protein>
    <recommendedName>
        <fullName evidence="3">Pyridine nucleotide-disulfide oxidoreductase domain-containing protein 2</fullName>
    </recommendedName>
</protein>
<dbReference type="PANTHER" id="PTHR10668">
    <property type="entry name" value="PHYTOENE DEHYDROGENASE"/>
    <property type="match status" value="1"/>
</dbReference>
<dbReference type="Gene3D" id="3.50.50.60">
    <property type="entry name" value="FAD/NAD(P)-binding domain"/>
    <property type="match status" value="2"/>
</dbReference>
<dbReference type="Pfam" id="PF01593">
    <property type="entry name" value="Amino_oxidase"/>
    <property type="match status" value="1"/>
</dbReference>
<dbReference type="RefSeq" id="WP_015748842.1">
    <property type="nucleotide sequence ID" value="NC_013235.1"/>
</dbReference>
<dbReference type="SUPFAM" id="SSF51905">
    <property type="entry name" value="FAD/NAD(P)-binding domain"/>
    <property type="match status" value="1"/>
</dbReference>
<evidence type="ECO:0000259" key="4">
    <source>
        <dbReference type="Pfam" id="PF01593"/>
    </source>
</evidence>
<dbReference type="OrthoDB" id="833207at2"/>
<comment type="subunit">
    <text evidence="2">Interacts with COX5B; this interaction may contribute to localize PYROXD2 to the inner face of the inner mitochondrial membrane.</text>
</comment>
<evidence type="ECO:0000256" key="3">
    <source>
        <dbReference type="ARBA" id="ARBA00040298"/>
    </source>
</evidence>
<accession>C8XFM5</accession>
<dbReference type="eggNOG" id="COG1233">
    <property type="taxonomic scope" value="Bacteria"/>
</dbReference>
<dbReference type="EMBL" id="CP001737">
    <property type="protein sequence ID" value="ACV80002.1"/>
    <property type="molecule type" value="Genomic_DNA"/>
</dbReference>
<evidence type="ECO:0000313" key="5">
    <source>
        <dbReference type="EMBL" id="ACV80002.1"/>
    </source>
</evidence>
<dbReference type="GO" id="GO:0016491">
    <property type="term" value="F:oxidoreductase activity"/>
    <property type="evidence" value="ECO:0007669"/>
    <property type="project" value="InterPro"/>
</dbReference>
<dbReference type="STRING" id="479431.Namu_3691"/>
<dbReference type="KEGG" id="nml:Namu_3691"/>
<evidence type="ECO:0000256" key="1">
    <source>
        <dbReference type="ARBA" id="ARBA00037217"/>
    </source>
</evidence>
<reference evidence="5 6" key="2">
    <citation type="journal article" date="2010" name="Stand. Genomic Sci.">
        <title>Complete genome sequence of Nakamurella multipartita type strain (Y-104).</title>
        <authorList>
            <person name="Tice H."/>
            <person name="Mayilraj S."/>
            <person name="Sims D."/>
            <person name="Lapidus A."/>
            <person name="Nolan M."/>
            <person name="Lucas S."/>
            <person name="Glavina Del Rio T."/>
            <person name="Copeland A."/>
            <person name="Cheng J.F."/>
            <person name="Meincke L."/>
            <person name="Bruce D."/>
            <person name="Goodwin L."/>
            <person name="Pitluck S."/>
            <person name="Ivanova N."/>
            <person name="Mavromatis K."/>
            <person name="Ovchinnikova G."/>
            <person name="Pati A."/>
            <person name="Chen A."/>
            <person name="Palaniappan K."/>
            <person name="Land M."/>
            <person name="Hauser L."/>
            <person name="Chang Y.J."/>
            <person name="Jeffries C.D."/>
            <person name="Detter J.C."/>
            <person name="Brettin T."/>
            <person name="Rohde M."/>
            <person name="Goker M."/>
            <person name="Bristow J."/>
            <person name="Eisen J.A."/>
            <person name="Markowitz V."/>
            <person name="Hugenholtz P."/>
            <person name="Kyrpides N.C."/>
            <person name="Klenk H.P."/>
            <person name="Chen F."/>
        </authorList>
    </citation>
    <scope>NUCLEOTIDE SEQUENCE [LARGE SCALE GENOMIC DNA]</scope>
    <source>
        <strain evidence="6">ATCC 700099 / DSM 44233 / CIP 104796 / JCM 9543 / NBRC 105858 / Y-104</strain>
    </source>
</reference>
<dbReference type="InterPro" id="IPR036188">
    <property type="entry name" value="FAD/NAD-bd_sf"/>
</dbReference>
<dbReference type="Proteomes" id="UP000002218">
    <property type="component" value="Chromosome"/>
</dbReference>
<sequence precursor="true">MRSYDAVIIGAGPNGLVAGNVLADAGWRVLVLEAQHRIGGAVASDSDVQDGYIHDTFSSFYPLAAASPVLTAMNLDRFGLTWSHAPAVVGSPDRNGGWALIHHDPRDTAEGLERLHAGDGDAWERMYTDWTHIGGALVDALLSPFPPLRAGLRAAFKLRKVGSLSFIRMLLEPSRTLAGTRLRGTAAQLLIAGNAAHADIPPDAAGSGLFGWLLAMLAQDVGFPVAQGGAAHLAAALGARFTGLGGDIRCNAEVTRIEVDHGRAVGVRLTDGEIIPVRRAVIADVSAPALYGQLVGWEQLPARVHRQMRSFQWDPGTVKVDWALNGPVPWHDSPPTAPGTVHLTGSIDDLSQWMTHINSGLVPADPFLLIGQMTTADPTRSPPGTEALWAYTHVPQHVRGDAGGQHITGHWSHTDAQRIADRMQGKIERAAPGFTDRILARRILTPPDLYNRDANLVGGALNAGTAALHQQLIFRPIPGLGRAGTPIRGLYLGSAAAHPGGGVHGACGANAARAALAHDRLHPLTR</sequence>
<keyword evidence="6" id="KW-1185">Reference proteome</keyword>
<evidence type="ECO:0000313" key="6">
    <source>
        <dbReference type="Proteomes" id="UP000002218"/>
    </source>
</evidence>
<reference evidence="6" key="1">
    <citation type="submission" date="2009-09" db="EMBL/GenBank/DDBJ databases">
        <title>The complete genome of Nakamurella multipartita DSM 44233.</title>
        <authorList>
            <consortium name="US DOE Joint Genome Institute (JGI-PGF)"/>
            <person name="Lucas S."/>
            <person name="Copeland A."/>
            <person name="Lapidus A."/>
            <person name="Glavina del Rio T."/>
            <person name="Dalin E."/>
            <person name="Tice H."/>
            <person name="Bruce D."/>
            <person name="Goodwin L."/>
            <person name="Pitluck S."/>
            <person name="Kyrpides N."/>
            <person name="Mavromatis K."/>
            <person name="Ivanova N."/>
            <person name="Ovchinnikova G."/>
            <person name="Sims D."/>
            <person name="Meincke L."/>
            <person name="Brettin T."/>
            <person name="Detter J.C."/>
            <person name="Han C."/>
            <person name="Larimer F."/>
            <person name="Land M."/>
            <person name="Hauser L."/>
            <person name="Markowitz V."/>
            <person name="Cheng J.-F."/>
            <person name="Hugenholtz P."/>
            <person name="Woyke T."/>
            <person name="Wu D."/>
            <person name="Klenk H.-P."/>
            <person name="Eisen J.A."/>
        </authorList>
    </citation>
    <scope>NUCLEOTIDE SEQUENCE [LARGE SCALE GENOMIC DNA]</scope>
    <source>
        <strain evidence="6">ATCC 700099 / DSM 44233 / CIP 104796 / JCM 9543 / NBRC 105858 / Y-104</strain>
    </source>
</reference>
<dbReference type="AlphaFoldDB" id="C8XFM5"/>
<proteinExistence type="predicted"/>
<dbReference type="HOGENOM" id="CLU_019327_1_0_11"/>
<name>C8XFM5_NAKMY</name>